<feature type="binding site" evidence="9">
    <location>
        <begin position="11"/>
        <end position="18"/>
    </location>
    <ligand>
        <name>ATP</name>
        <dbReference type="ChEBI" id="CHEBI:30616"/>
    </ligand>
</feature>
<dbReference type="InterPro" id="IPR020590">
    <property type="entry name" value="Guanylate_kinase_CS"/>
</dbReference>
<accession>A0ABP1C9Z2</accession>
<evidence type="ECO:0000259" key="10">
    <source>
        <dbReference type="PROSITE" id="PS50052"/>
    </source>
</evidence>
<evidence type="ECO:0000256" key="3">
    <source>
        <dbReference type="ARBA" id="ARBA00016296"/>
    </source>
</evidence>
<gene>
    <name evidence="9 11" type="primary">gmk</name>
    <name evidence="11" type="ORF">MECH1_V1_2324</name>
</gene>
<dbReference type="Gene3D" id="3.30.63.10">
    <property type="entry name" value="Guanylate Kinase phosphate binding domain"/>
    <property type="match status" value="1"/>
</dbReference>
<dbReference type="InterPro" id="IPR008145">
    <property type="entry name" value="GK/Ca_channel_bsu"/>
</dbReference>
<feature type="domain" description="Guanylate kinase-like" evidence="10">
    <location>
        <begin position="4"/>
        <end position="182"/>
    </location>
</feature>
<keyword evidence="12" id="KW-1185">Reference proteome</keyword>
<dbReference type="NCBIfam" id="TIGR03263">
    <property type="entry name" value="guanyl_kin"/>
    <property type="match status" value="1"/>
</dbReference>
<evidence type="ECO:0000256" key="7">
    <source>
        <dbReference type="ARBA" id="ARBA00022840"/>
    </source>
</evidence>
<comment type="similarity">
    <text evidence="1 9">Belongs to the guanylate kinase family.</text>
</comment>
<dbReference type="InterPro" id="IPR008144">
    <property type="entry name" value="Guanylate_kin-like_dom"/>
</dbReference>
<dbReference type="InterPro" id="IPR017665">
    <property type="entry name" value="Guanylate_kinase"/>
</dbReference>
<dbReference type="SUPFAM" id="SSF52540">
    <property type="entry name" value="P-loop containing nucleoside triphosphate hydrolases"/>
    <property type="match status" value="1"/>
</dbReference>
<dbReference type="EC" id="2.7.4.8" evidence="2 9"/>
<evidence type="ECO:0000313" key="11">
    <source>
        <dbReference type="EMBL" id="CAL1241100.1"/>
    </source>
</evidence>
<dbReference type="PANTHER" id="PTHR23117">
    <property type="entry name" value="GUANYLATE KINASE-RELATED"/>
    <property type="match status" value="1"/>
</dbReference>
<dbReference type="GO" id="GO:0004385">
    <property type="term" value="F:GMP kinase activity"/>
    <property type="evidence" value="ECO:0007669"/>
    <property type="project" value="UniProtKB-EC"/>
</dbReference>
<organism evidence="11 12">
    <name type="scientific">Candidatus Methylocalor cossyra</name>
    <dbReference type="NCBI Taxonomy" id="3108543"/>
    <lineage>
        <taxon>Bacteria</taxon>
        <taxon>Pseudomonadati</taxon>
        <taxon>Pseudomonadota</taxon>
        <taxon>Gammaproteobacteria</taxon>
        <taxon>Methylococcales</taxon>
        <taxon>Methylococcaceae</taxon>
        <taxon>Candidatus Methylocalor</taxon>
    </lineage>
</organism>
<evidence type="ECO:0000256" key="9">
    <source>
        <dbReference type="HAMAP-Rule" id="MF_00328"/>
    </source>
</evidence>
<evidence type="ECO:0000256" key="6">
    <source>
        <dbReference type="ARBA" id="ARBA00022777"/>
    </source>
</evidence>
<comment type="function">
    <text evidence="9">Essential for recycling GMP and indirectly, cGMP.</text>
</comment>
<evidence type="ECO:0000313" key="12">
    <source>
        <dbReference type="Proteomes" id="UP001497493"/>
    </source>
</evidence>
<dbReference type="GO" id="GO:0047507">
    <property type="term" value="F:deoxynucleoside phosphate kinase activity, ATP as phosphate donor"/>
    <property type="evidence" value="ECO:0007669"/>
    <property type="project" value="UniProtKB-EC"/>
</dbReference>
<dbReference type="HAMAP" id="MF_00328">
    <property type="entry name" value="Guanylate_kinase"/>
    <property type="match status" value="1"/>
</dbReference>
<dbReference type="Proteomes" id="UP001497493">
    <property type="component" value="Chromosome"/>
</dbReference>
<keyword evidence="4 9" id="KW-0808">Transferase</keyword>
<dbReference type="PROSITE" id="PS50052">
    <property type="entry name" value="GUANYLATE_KINASE_2"/>
    <property type="match status" value="1"/>
</dbReference>
<dbReference type="Pfam" id="PF00625">
    <property type="entry name" value="Guanylate_kin"/>
    <property type="match status" value="1"/>
</dbReference>
<evidence type="ECO:0000256" key="1">
    <source>
        <dbReference type="ARBA" id="ARBA00005790"/>
    </source>
</evidence>
<proteinExistence type="inferred from homology"/>
<keyword evidence="5 9" id="KW-0547">Nucleotide-binding</keyword>
<keyword evidence="6 9" id="KW-0418">Kinase</keyword>
<dbReference type="RefSeq" id="WP_348757631.1">
    <property type="nucleotide sequence ID" value="NZ_OZ026884.1"/>
</dbReference>
<dbReference type="PANTHER" id="PTHR23117:SF13">
    <property type="entry name" value="GUANYLATE KINASE"/>
    <property type="match status" value="1"/>
</dbReference>
<evidence type="ECO:0000256" key="8">
    <source>
        <dbReference type="ARBA" id="ARBA00030128"/>
    </source>
</evidence>
<dbReference type="SMART" id="SM00072">
    <property type="entry name" value="GuKc"/>
    <property type="match status" value="1"/>
</dbReference>
<dbReference type="InterPro" id="IPR027417">
    <property type="entry name" value="P-loop_NTPase"/>
</dbReference>
<keyword evidence="7 9" id="KW-0067">ATP-binding</keyword>
<comment type="subcellular location">
    <subcellularLocation>
        <location evidence="9">Cytoplasm</location>
    </subcellularLocation>
</comment>
<evidence type="ECO:0000256" key="2">
    <source>
        <dbReference type="ARBA" id="ARBA00012961"/>
    </source>
</evidence>
<reference evidence="11 12" key="1">
    <citation type="submission" date="2024-04" db="EMBL/GenBank/DDBJ databases">
        <authorList>
            <person name="Cremers G."/>
        </authorList>
    </citation>
    <scope>NUCLEOTIDE SEQUENCE [LARGE SCALE GENOMIC DNA]</scope>
    <source>
        <strain evidence="11">MeCH1-AG</strain>
    </source>
</reference>
<dbReference type="CDD" id="cd00071">
    <property type="entry name" value="GMPK"/>
    <property type="match status" value="1"/>
</dbReference>
<dbReference type="PROSITE" id="PS00856">
    <property type="entry name" value="GUANYLATE_KINASE_1"/>
    <property type="match status" value="1"/>
</dbReference>
<sequence length="204" mass="23197">MQKGTLFVVSAPSGAGKTSLVRALRETLEGLVVSVSHTTRPRRPGEEDGRDYFFVSRPEFERMIEAEAFLEHARVFDHYYGTARSTAETGLAAGQDVLLEIDWQGARQVRARMPECVSIFILPPSRQSLEERLTARGQDPRDTIARRMRDAISEMSHYDEYDYLVVNDAFDCALAELRSIIMAQRLRLSRQREKYRDVIAGLLG</sequence>
<name>A0ABP1C9Z2_9GAMM</name>
<keyword evidence="9" id="KW-0963">Cytoplasm</keyword>
<evidence type="ECO:0000256" key="5">
    <source>
        <dbReference type="ARBA" id="ARBA00022741"/>
    </source>
</evidence>
<protein>
    <recommendedName>
        <fullName evidence="3 9">Guanylate kinase</fullName>
        <ecNumber evidence="2 9">2.7.4.8</ecNumber>
    </recommendedName>
    <alternativeName>
        <fullName evidence="8 9">GMP kinase</fullName>
    </alternativeName>
</protein>
<dbReference type="Gene3D" id="3.40.50.300">
    <property type="entry name" value="P-loop containing nucleotide triphosphate hydrolases"/>
    <property type="match status" value="2"/>
</dbReference>
<comment type="catalytic activity">
    <reaction evidence="9">
        <text>GMP + ATP = GDP + ADP</text>
        <dbReference type="Rhea" id="RHEA:20780"/>
        <dbReference type="ChEBI" id="CHEBI:30616"/>
        <dbReference type="ChEBI" id="CHEBI:58115"/>
        <dbReference type="ChEBI" id="CHEBI:58189"/>
        <dbReference type="ChEBI" id="CHEBI:456216"/>
        <dbReference type="EC" id="2.7.4.8"/>
    </reaction>
</comment>
<evidence type="ECO:0000256" key="4">
    <source>
        <dbReference type="ARBA" id="ARBA00022679"/>
    </source>
</evidence>
<dbReference type="EMBL" id="OZ026884">
    <property type="protein sequence ID" value="CAL1241100.1"/>
    <property type="molecule type" value="Genomic_DNA"/>
</dbReference>